<dbReference type="RefSeq" id="WP_047941823.1">
    <property type="nucleotide sequence ID" value="NZ_CP053989.1"/>
</dbReference>
<dbReference type="Gene3D" id="3.90.190.10">
    <property type="entry name" value="Protein tyrosine phosphatase superfamily"/>
    <property type="match status" value="1"/>
</dbReference>
<sequence>MKTLEKAFEFEKLYNFRDIGGMTTSDGRKMKAGVLFRSEELSKLSNKDLETFDKLNIKAICDLRTPNEQKSKVSRIPTGKRIQLLNVSIHDKSREFTRLEFFKFLVSKSNTIDFEKIMKEMYEHMAFGCHKEIREILIFLSNQQNIPALIHCTGGKDRTGFVSAIIQLLVGVPYEAVINEYLVSNQLIAARMKKVETFIRWMSLFQVSPERLKPMLEVQRDYLEDVYRKIIEEYGNIETYLLVACNIPQSNLDKLKQLLIE</sequence>
<dbReference type="PANTHER" id="PTHR31126:SF1">
    <property type="entry name" value="TYROSINE SPECIFIC PROTEIN PHOSPHATASES DOMAIN-CONTAINING PROTEIN"/>
    <property type="match status" value="1"/>
</dbReference>
<organism evidence="3 4">
    <name type="scientific">Niallia circulans</name>
    <name type="common">Bacillus circulans</name>
    <dbReference type="NCBI Taxonomy" id="1397"/>
    <lineage>
        <taxon>Bacteria</taxon>
        <taxon>Bacillati</taxon>
        <taxon>Bacillota</taxon>
        <taxon>Bacilli</taxon>
        <taxon>Bacillales</taxon>
        <taxon>Bacillaceae</taxon>
        <taxon>Niallia</taxon>
    </lineage>
</organism>
<dbReference type="AlphaFoldDB" id="A0A0J1LD53"/>
<dbReference type="InterPro" id="IPR016130">
    <property type="entry name" value="Tyr_Pase_AS"/>
</dbReference>
<dbReference type="PANTHER" id="PTHR31126">
    <property type="entry name" value="TYROSINE-PROTEIN PHOSPHATASE"/>
    <property type="match status" value="1"/>
</dbReference>
<protein>
    <recommendedName>
        <fullName evidence="2">Tyrosine specific protein phosphatases domain-containing protein</fullName>
    </recommendedName>
</protein>
<dbReference type="GO" id="GO:0004721">
    <property type="term" value="F:phosphoprotein phosphatase activity"/>
    <property type="evidence" value="ECO:0007669"/>
    <property type="project" value="InterPro"/>
</dbReference>
<name>A0A0J1LD53_NIACI</name>
<dbReference type="SUPFAM" id="SSF52799">
    <property type="entry name" value="(Phosphotyrosine protein) phosphatases II"/>
    <property type="match status" value="1"/>
</dbReference>
<dbReference type="EMBL" id="LDPH01000007">
    <property type="protein sequence ID" value="KLV26845.1"/>
    <property type="molecule type" value="Genomic_DNA"/>
</dbReference>
<gene>
    <name evidence="3" type="ORF">ABW02_09330</name>
</gene>
<dbReference type="Pfam" id="PF13350">
    <property type="entry name" value="Y_phosphatase3"/>
    <property type="match status" value="1"/>
</dbReference>
<dbReference type="InterPro" id="IPR029021">
    <property type="entry name" value="Prot-tyrosine_phosphatase-like"/>
</dbReference>
<proteinExistence type="inferred from homology"/>
<dbReference type="PROSITE" id="PS50056">
    <property type="entry name" value="TYR_PHOSPHATASE_2"/>
    <property type="match status" value="1"/>
</dbReference>
<dbReference type="PATRIC" id="fig|1397.4.peg.5128"/>
<evidence type="ECO:0000256" key="1">
    <source>
        <dbReference type="ARBA" id="ARBA00009580"/>
    </source>
</evidence>
<comment type="caution">
    <text evidence="3">The sequence shown here is derived from an EMBL/GenBank/DDBJ whole genome shotgun (WGS) entry which is preliminary data.</text>
</comment>
<feature type="domain" description="Tyrosine specific protein phosphatases" evidence="2">
    <location>
        <begin position="112"/>
        <end position="202"/>
    </location>
</feature>
<dbReference type="InterPro" id="IPR000387">
    <property type="entry name" value="Tyr_Pase_dom"/>
</dbReference>
<dbReference type="InterPro" id="IPR026893">
    <property type="entry name" value="Tyr/Ser_Pase_IphP-type"/>
</dbReference>
<dbReference type="PROSITE" id="PS00383">
    <property type="entry name" value="TYR_PHOSPHATASE_1"/>
    <property type="match status" value="1"/>
</dbReference>
<dbReference type="Proteomes" id="UP000036045">
    <property type="component" value="Unassembled WGS sequence"/>
</dbReference>
<dbReference type="GeneID" id="56347894"/>
<reference evidence="3 4" key="1">
    <citation type="submission" date="2015-05" db="EMBL/GenBank/DDBJ databases">
        <title>Whole genome sequence and identification of bacterial endophytes from Costus igneus.</title>
        <authorList>
            <person name="Lee Y.P."/>
            <person name="Gan H.M."/>
            <person name="Eng W."/>
            <person name="Wheatley M.S."/>
            <person name="Caraballo A."/>
            <person name="Polter S."/>
            <person name="Savka M.A."/>
            <person name="Hudson A.O."/>
        </authorList>
    </citation>
    <scope>NUCLEOTIDE SEQUENCE [LARGE SCALE GENOMIC DNA]</scope>
    <source>
        <strain evidence="3 4">RIT379</strain>
    </source>
</reference>
<dbReference type="OrthoDB" id="1188001at2"/>
<comment type="similarity">
    <text evidence="1">Belongs to the protein-tyrosine phosphatase family.</text>
</comment>
<evidence type="ECO:0000313" key="4">
    <source>
        <dbReference type="Proteomes" id="UP000036045"/>
    </source>
</evidence>
<keyword evidence="4" id="KW-1185">Reference proteome</keyword>
<evidence type="ECO:0000259" key="2">
    <source>
        <dbReference type="PROSITE" id="PS50056"/>
    </source>
</evidence>
<accession>A0A0J1LD53</accession>
<evidence type="ECO:0000313" key="3">
    <source>
        <dbReference type="EMBL" id="KLV26845.1"/>
    </source>
</evidence>